<dbReference type="HAMAP" id="MF_03038">
    <property type="entry name" value="NUBP1"/>
    <property type="match status" value="1"/>
</dbReference>
<feature type="binding site" evidence="8">
    <location>
        <begin position="185"/>
        <end position="192"/>
    </location>
    <ligand>
        <name>ATP</name>
        <dbReference type="ChEBI" id="CHEBI:30616"/>
    </ligand>
</feature>
<reference evidence="9 10" key="1">
    <citation type="submission" date="2017-09" db="EMBL/GenBank/DDBJ databases">
        <title>Genome sequencing of Besnoitia besnoiti strain Bb-Ger1.</title>
        <authorList>
            <person name="Schares G."/>
            <person name="Venepally P."/>
            <person name="Lorenzi H.A."/>
        </authorList>
    </citation>
    <scope>NUCLEOTIDE SEQUENCE [LARGE SCALE GENOMIC DNA]</scope>
    <source>
        <strain evidence="9 10">Bb-Ger1</strain>
    </source>
</reference>
<dbReference type="GeneID" id="40310687"/>
<comment type="function">
    <text evidence="8">Component of the cytosolic iron-sulfur (Fe/S) protein assembly (CIA) machinery. Required for maturation of extramitochondrial Fe-S proteins. The NUBP1-NUBP2 heterotetramer forms a Fe-S scaffold complex, mediating the de novo assembly of an Fe-S cluster and its transfer to target apoproteins.</text>
</comment>
<dbReference type="VEuPathDB" id="ToxoDB:BESB_057580"/>
<dbReference type="OrthoDB" id="332512at2759"/>
<dbReference type="InterPro" id="IPR028601">
    <property type="entry name" value="NUBP1/Nbp35"/>
</dbReference>
<feature type="binding site" evidence="8">
    <location>
        <position position="150"/>
    </location>
    <ligand>
        <name>[4Fe-4S] cluster</name>
        <dbReference type="ChEBI" id="CHEBI:49883"/>
        <label>1</label>
    </ligand>
</feature>
<feature type="binding site" evidence="8">
    <location>
        <position position="144"/>
    </location>
    <ligand>
        <name>[4Fe-4S] cluster</name>
        <dbReference type="ChEBI" id="CHEBI:49883"/>
        <label>1</label>
    </ligand>
</feature>
<evidence type="ECO:0000256" key="4">
    <source>
        <dbReference type="ARBA" id="ARBA00022741"/>
    </source>
</evidence>
<keyword evidence="4 8" id="KW-0547">Nucleotide-binding</keyword>
<accession>A0A2A9MKG3</accession>
<evidence type="ECO:0000256" key="7">
    <source>
        <dbReference type="ARBA" id="ARBA00023014"/>
    </source>
</evidence>
<proteinExistence type="inferred from homology"/>
<dbReference type="PANTHER" id="PTHR23264:SF19">
    <property type="entry name" value="CYTOSOLIC FE-S CLUSTER ASSEMBLY FACTOR NUBP2"/>
    <property type="match status" value="1"/>
</dbReference>
<feature type="binding site" evidence="8">
    <location>
        <position position="127"/>
    </location>
    <ligand>
        <name>[4Fe-4S] cluster</name>
        <dbReference type="ChEBI" id="CHEBI:49883"/>
        <label>1</label>
    </ligand>
</feature>
<dbReference type="InterPro" id="IPR019591">
    <property type="entry name" value="Mrp/NBP35_ATP-bd"/>
</dbReference>
<keyword evidence="7 8" id="KW-0411">Iron-sulfur</keyword>
<sequence length="427" mass="43612">MPFALSTRDTFLLGAATGALVGAAATLGSLAYLHAREGSPCRCPGQAALARAAVRLLRLFSSPPSPSSAASSPASAGRPPCSSSLDCSSQTCASACGSAGACGSASSATGAASPAAFDTAAAEARDCPGAGGESAGKAAACEGCPNRALCASGAAAEAAQAQKSAVEEISHRLRNVKKKVMILSGKGGVGKSTVTSQLAWTAASRGLNVGICDVDVCGPSIPLMMQAVHGEVHQSAAGWEPVYVRDNLAVMSIGFLLPDADAAVVWRGPKKNGLIHQFFSDVRWGDLDLLLIDTPPGTSDEHLSLVSLLKTDGAIIVTTPQEAALQDVRKEINFCKKVGVNVLGVVENMASSVFASVNPNGAKSMCKQMEVPYSGAIPLDPSLLRACEAGVAAVEEFPTEPASEALEKLVSDLLTLLDLPLHRDEED</sequence>
<keyword evidence="10" id="KW-1185">Reference proteome</keyword>
<comment type="subunit">
    <text evidence="8">Heterotetramer of 2 NUBP1 and 2 NUBP2 chains.</text>
</comment>
<keyword evidence="6 8" id="KW-0408">Iron</keyword>
<dbReference type="PANTHER" id="PTHR23264">
    <property type="entry name" value="NUCLEOTIDE-BINDING PROTEIN NBP35 YEAST -RELATED"/>
    <property type="match status" value="1"/>
</dbReference>
<evidence type="ECO:0000256" key="3">
    <source>
        <dbReference type="ARBA" id="ARBA00022723"/>
    </source>
</evidence>
<dbReference type="AlphaFoldDB" id="A0A2A9MKG3"/>
<comment type="similarity">
    <text evidence="8">Belongs to the Mrp/NBP35 ATP-binding proteins family. NUBP1/NBP35 subfamily.</text>
</comment>
<evidence type="ECO:0000256" key="5">
    <source>
        <dbReference type="ARBA" id="ARBA00022840"/>
    </source>
</evidence>
<dbReference type="GO" id="GO:0005829">
    <property type="term" value="C:cytosol"/>
    <property type="evidence" value="ECO:0007669"/>
    <property type="project" value="TreeGrafter"/>
</dbReference>
<dbReference type="HAMAP" id="MF_02040">
    <property type="entry name" value="Mrp_NBP35"/>
    <property type="match status" value="1"/>
</dbReference>
<dbReference type="KEGG" id="bbes:BESB_057580"/>
<keyword evidence="5 8" id="KW-0067">ATP-binding</keyword>
<keyword evidence="3 8" id="KW-0479">Metal-binding</keyword>
<dbReference type="GO" id="GO:0046872">
    <property type="term" value="F:metal ion binding"/>
    <property type="evidence" value="ECO:0007669"/>
    <property type="project" value="UniProtKB-KW"/>
</dbReference>
<dbReference type="SUPFAM" id="SSF52540">
    <property type="entry name" value="P-loop containing nucleoside triphosphate hydrolases"/>
    <property type="match status" value="1"/>
</dbReference>
<keyword evidence="2 8" id="KW-0963">Cytoplasm</keyword>
<comment type="caution">
    <text evidence="8">Lacks conserved residue(s) required for the propagation of feature annotation.</text>
</comment>
<dbReference type="Gene3D" id="3.40.50.300">
    <property type="entry name" value="P-loop containing nucleotide triphosphate hydrolases"/>
    <property type="match status" value="1"/>
</dbReference>
<dbReference type="InterPro" id="IPR027417">
    <property type="entry name" value="P-loop_NTPase"/>
</dbReference>
<evidence type="ECO:0000256" key="8">
    <source>
        <dbReference type="HAMAP-Rule" id="MF_03038"/>
    </source>
</evidence>
<organism evidence="9 10">
    <name type="scientific">Besnoitia besnoiti</name>
    <name type="common">Apicomplexan protozoan</name>
    <dbReference type="NCBI Taxonomy" id="94643"/>
    <lineage>
        <taxon>Eukaryota</taxon>
        <taxon>Sar</taxon>
        <taxon>Alveolata</taxon>
        <taxon>Apicomplexa</taxon>
        <taxon>Conoidasida</taxon>
        <taxon>Coccidia</taxon>
        <taxon>Eucoccidiorida</taxon>
        <taxon>Eimeriorina</taxon>
        <taxon>Sarcocystidae</taxon>
        <taxon>Besnoitia</taxon>
    </lineage>
</organism>
<dbReference type="CDD" id="cd02037">
    <property type="entry name" value="Mrp_NBP35"/>
    <property type="match status" value="1"/>
</dbReference>
<comment type="cofactor">
    <cofactor evidence="8">
        <name>[4Fe-4S] cluster</name>
        <dbReference type="ChEBI" id="CHEBI:49883"/>
    </cofactor>
    <text evidence="8">Binds 4 [4Fe-4S] clusters per heterotetramer. Contains two stable clusters in the N-termini of NUBP1 and two labile, bridging clusters between subunits of the NUBP1-NUBP2 heterotetramer.</text>
</comment>
<evidence type="ECO:0000256" key="2">
    <source>
        <dbReference type="ARBA" id="ARBA00022490"/>
    </source>
</evidence>
<dbReference type="EMBL" id="NWUJ01000004">
    <property type="protein sequence ID" value="PFH36107.1"/>
    <property type="molecule type" value="Genomic_DNA"/>
</dbReference>
<comment type="caution">
    <text evidence="9">The sequence shown here is derived from an EMBL/GenBank/DDBJ whole genome shotgun (WGS) entry which is preliminary data.</text>
</comment>
<evidence type="ECO:0000256" key="1">
    <source>
        <dbReference type="ARBA" id="ARBA00022485"/>
    </source>
</evidence>
<dbReference type="GO" id="GO:0016226">
    <property type="term" value="P:iron-sulfur cluster assembly"/>
    <property type="evidence" value="ECO:0007669"/>
    <property type="project" value="UniProtKB-UniRule"/>
</dbReference>
<evidence type="ECO:0000256" key="6">
    <source>
        <dbReference type="ARBA" id="ARBA00023004"/>
    </source>
</evidence>
<comment type="subcellular location">
    <subcellularLocation>
        <location evidence="8">Cytoplasm</location>
    </subcellularLocation>
</comment>
<dbReference type="RefSeq" id="XP_029220116.1">
    <property type="nucleotide sequence ID" value="XM_029364193.1"/>
</dbReference>
<dbReference type="GO" id="GO:0051539">
    <property type="term" value="F:4 iron, 4 sulfur cluster binding"/>
    <property type="evidence" value="ECO:0007669"/>
    <property type="project" value="UniProtKB-UniRule"/>
</dbReference>
<name>A0A2A9MKG3_BESBE</name>
<dbReference type="STRING" id="94643.A0A2A9MKG3"/>
<feature type="binding site" evidence="8">
    <location>
        <position position="141"/>
    </location>
    <ligand>
        <name>[4Fe-4S] cluster</name>
        <dbReference type="ChEBI" id="CHEBI:49883"/>
        <label>1</label>
    </ligand>
</feature>
<dbReference type="InterPro" id="IPR033756">
    <property type="entry name" value="YlxH/NBP35"/>
</dbReference>
<gene>
    <name evidence="9" type="ORF">BESB_057580</name>
</gene>
<evidence type="ECO:0000313" key="9">
    <source>
        <dbReference type="EMBL" id="PFH36107.1"/>
    </source>
</evidence>
<keyword evidence="1 8" id="KW-0004">4Fe-4S</keyword>
<dbReference type="Pfam" id="PF10609">
    <property type="entry name" value="ParA"/>
    <property type="match status" value="1"/>
</dbReference>
<dbReference type="GO" id="GO:0140663">
    <property type="term" value="F:ATP-dependent FeS chaperone activity"/>
    <property type="evidence" value="ECO:0007669"/>
    <property type="project" value="InterPro"/>
</dbReference>
<dbReference type="GO" id="GO:0005524">
    <property type="term" value="F:ATP binding"/>
    <property type="evidence" value="ECO:0007669"/>
    <property type="project" value="UniProtKB-KW"/>
</dbReference>
<evidence type="ECO:0000313" key="10">
    <source>
        <dbReference type="Proteomes" id="UP000224006"/>
    </source>
</evidence>
<dbReference type="Proteomes" id="UP000224006">
    <property type="component" value="Chromosome IV"/>
</dbReference>
<protein>
    <recommendedName>
        <fullName evidence="8">Cytosolic Fe-S cluster assembly factor NUBP1 homolog</fullName>
    </recommendedName>
</protein>